<accession>A0A916LFS4</accession>
<name>A0A916LFS4_MYCTX</name>
<dbReference type="Proteomes" id="UP000039021">
    <property type="component" value="Unassembled WGS sequence"/>
</dbReference>
<gene>
    <name evidence="1" type="ORF">ERS007739_04530</name>
</gene>
<protein>
    <submittedName>
        <fullName evidence="1">Uncharacterized protein</fullName>
    </submittedName>
</protein>
<dbReference type="AlphaFoldDB" id="A0A916LFS4"/>
<evidence type="ECO:0000313" key="2">
    <source>
        <dbReference type="Proteomes" id="UP000039021"/>
    </source>
</evidence>
<organism evidence="1 2">
    <name type="scientific">Mycobacterium tuberculosis</name>
    <dbReference type="NCBI Taxonomy" id="1773"/>
    <lineage>
        <taxon>Bacteria</taxon>
        <taxon>Bacillati</taxon>
        <taxon>Actinomycetota</taxon>
        <taxon>Actinomycetes</taxon>
        <taxon>Mycobacteriales</taxon>
        <taxon>Mycobacteriaceae</taxon>
        <taxon>Mycobacterium</taxon>
        <taxon>Mycobacterium tuberculosis complex</taxon>
    </lineage>
</organism>
<reference evidence="2" key="1">
    <citation type="submission" date="2015-03" db="EMBL/GenBank/DDBJ databases">
        <authorList>
            <consortium name="Pathogen Informatics"/>
        </authorList>
    </citation>
    <scope>NUCLEOTIDE SEQUENCE [LARGE SCALE GENOMIC DNA]</scope>
    <source>
        <strain evidence="2">N09902308</strain>
    </source>
</reference>
<comment type="caution">
    <text evidence="1">The sequence shown here is derived from an EMBL/GenBank/DDBJ whole genome shotgun (WGS) entry which is preliminary data.</text>
</comment>
<evidence type="ECO:0000313" key="1">
    <source>
        <dbReference type="EMBL" id="CPA33958.1"/>
    </source>
</evidence>
<proteinExistence type="predicted"/>
<sequence>MKHIPPPITMLSALVASDSMTPSLSDTFDPPSTTA</sequence>
<dbReference type="EMBL" id="CSBK01002879">
    <property type="protein sequence ID" value="CPA33958.1"/>
    <property type="molecule type" value="Genomic_DNA"/>
</dbReference>